<gene>
    <name evidence="2" type="ORF">BAE44_0022839</name>
</gene>
<feature type="compositionally biased region" description="Pro residues" evidence="1">
    <location>
        <begin position="111"/>
        <end position="122"/>
    </location>
</feature>
<dbReference type="STRING" id="888268.A0A1E5UT99"/>
<feature type="compositionally biased region" description="Low complexity" evidence="1">
    <location>
        <begin position="69"/>
        <end position="86"/>
    </location>
</feature>
<comment type="caution">
    <text evidence="2">The sequence shown here is derived from an EMBL/GenBank/DDBJ whole genome shotgun (WGS) entry which is preliminary data.</text>
</comment>
<name>A0A1E5UT99_9POAL</name>
<dbReference type="SUPFAM" id="SSF56112">
    <property type="entry name" value="Protein kinase-like (PK-like)"/>
    <property type="match status" value="1"/>
</dbReference>
<dbReference type="Gene3D" id="3.30.200.20">
    <property type="entry name" value="Phosphorylase Kinase, domain 1"/>
    <property type="match status" value="1"/>
</dbReference>
<evidence type="ECO:0000313" key="2">
    <source>
        <dbReference type="EMBL" id="OEL16142.1"/>
    </source>
</evidence>
<feature type="compositionally biased region" description="Basic residues" evidence="1">
    <location>
        <begin position="90"/>
        <end position="110"/>
    </location>
</feature>
<organism evidence="2 3">
    <name type="scientific">Dichanthelium oligosanthes</name>
    <dbReference type="NCBI Taxonomy" id="888268"/>
    <lineage>
        <taxon>Eukaryota</taxon>
        <taxon>Viridiplantae</taxon>
        <taxon>Streptophyta</taxon>
        <taxon>Embryophyta</taxon>
        <taxon>Tracheophyta</taxon>
        <taxon>Spermatophyta</taxon>
        <taxon>Magnoliopsida</taxon>
        <taxon>Liliopsida</taxon>
        <taxon>Poales</taxon>
        <taxon>Poaceae</taxon>
        <taxon>PACMAD clade</taxon>
        <taxon>Panicoideae</taxon>
        <taxon>Panicodae</taxon>
        <taxon>Paniceae</taxon>
        <taxon>Dichantheliinae</taxon>
        <taxon>Dichanthelium</taxon>
    </lineage>
</organism>
<feature type="non-terminal residue" evidence="2">
    <location>
        <position position="1"/>
    </location>
</feature>
<keyword evidence="3" id="KW-1185">Reference proteome</keyword>
<dbReference type="OrthoDB" id="548217at2759"/>
<evidence type="ECO:0000313" key="3">
    <source>
        <dbReference type="Proteomes" id="UP000095767"/>
    </source>
</evidence>
<dbReference type="EMBL" id="LWDX02063938">
    <property type="protein sequence ID" value="OEL16142.1"/>
    <property type="molecule type" value="Genomic_DNA"/>
</dbReference>
<evidence type="ECO:0000256" key="1">
    <source>
        <dbReference type="SAM" id="MobiDB-lite"/>
    </source>
</evidence>
<feature type="region of interest" description="Disordered" evidence="1">
    <location>
        <begin position="43"/>
        <end position="122"/>
    </location>
</feature>
<reference evidence="2 3" key="1">
    <citation type="submission" date="2016-09" db="EMBL/GenBank/DDBJ databases">
        <title>The draft genome of Dichanthelium oligosanthes: A C3 panicoid grass species.</title>
        <authorList>
            <person name="Studer A.J."/>
            <person name="Schnable J.C."/>
            <person name="Brutnell T.P."/>
        </authorList>
    </citation>
    <scope>NUCLEOTIDE SEQUENCE [LARGE SCALE GENOMIC DNA]</scope>
    <source>
        <strain evidence="3">cv. Kellogg 1175</strain>
        <tissue evidence="2">Leaf</tissue>
    </source>
</reference>
<evidence type="ECO:0008006" key="4">
    <source>
        <dbReference type="Google" id="ProtNLM"/>
    </source>
</evidence>
<proteinExistence type="predicted"/>
<feature type="non-terminal residue" evidence="2">
    <location>
        <position position="122"/>
    </location>
</feature>
<sequence length="122" mass="13956">CPAVDGCNNKKRPRYNFGSIYYYQKLGVFGKGTYGVVLRARHRRTAEAVAVGPRHPRRRRRRRRPPRGLPRGRLPGRLPRRPLCAADPRRGHRRGHRGPVPRHGARRGPHPPRPAQPRGPLP</sequence>
<protein>
    <recommendedName>
        <fullName evidence="4">Protein kinase domain-containing protein</fullName>
    </recommendedName>
</protein>
<dbReference type="InterPro" id="IPR011009">
    <property type="entry name" value="Kinase-like_dom_sf"/>
</dbReference>
<dbReference type="AlphaFoldDB" id="A0A1E5UT99"/>
<accession>A0A1E5UT99</accession>
<feature type="compositionally biased region" description="Basic residues" evidence="1">
    <location>
        <begin position="54"/>
        <end position="66"/>
    </location>
</feature>
<dbReference type="Proteomes" id="UP000095767">
    <property type="component" value="Unassembled WGS sequence"/>
</dbReference>